<feature type="domain" description="ABC transmembrane type-1" evidence="8">
    <location>
        <begin position="113"/>
        <end position="318"/>
    </location>
</feature>
<evidence type="ECO:0000313" key="9">
    <source>
        <dbReference type="EMBL" id="THE63607.1"/>
    </source>
</evidence>
<dbReference type="PROSITE" id="PS50928">
    <property type="entry name" value="ABC_TM1"/>
    <property type="match status" value="1"/>
</dbReference>
<evidence type="ECO:0000256" key="1">
    <source>
        <dbReference type="ARBA" id="ARBA00004651"/>
    </source>
</evidence>
<keyword evidence="5 7" id="KW-1133">Transmembrane helix</keyword>
<feature type="transmembrane region" description="Helical" evidence="7">
    <location>
        <begin position="119"/>
        <end position="140"/>
    </location>
</feature>
<reference evidence="9 10" key="1">
    <citation type="submission" date="2018-10" db="EMBL/GenBank/DDBJ databases">
        <title>Natronolimnobius sp. XQ-INN 246 isolated from Inner Mongolia Autonomous Region of China.</title>
        <authorList>
            <person name="Xue Q."/>
        </authorList>
    </citation>
    <scope>NUCLEOTIDE SEQUENCE [LARGE SCALE GENOMIC DNA]</scope>
    <source>
        <strain evidence="9 10">XQ-INN 246</strain>
    </source>
</reference>
<comment type="caution">
    <text evidence="9">The sequence shown here is derived from an EMBL/GenBank/DDBJ whole genome shotgun (WGS) entry which is preliminary data.</text>
</comment>
<dbReference type="RefSeq" id="WP_141465953.1">
    <property type="nucleotide sequence ID" value="NZ_RBZW01000058.1"/>
</dbReference>
<evidence type="ECO:0000256" key="3">
    <source>
        <dbReference type="ARBA" id="ARBA00022475"/>
    </source>
</evidence>
<feature type="transmembrane region" description="Helical" evidence="7">
    <location>
        <begin position="12"/>
        <end position="31"/>
    </location>
</feature>
<dbReference type="CDD" id="cd06261">
    <property type="entry name" value="TM_PBP2"/>
    <property type="match status" value="1"/>
</dbReference>
<dbReference type="GO" id="GO:0055085">
    <property type="term" value="P:transmembrane transport"/>
    <property type="evidence" value="ECO:0007669"/>
    <property type="project" value="InterPro"/>
</dbReference>
<dbReference type="Gene3D" id="1.10.3720.10">
    <property type="entry name" value="MetI-like"/>
    <property type="match status" value="1"/>
</dbReference>
<evidence type="ECO:0000256" key="5">
    <source>
        <dbReference type="ARBA" id="ARBA00022989"/>
    </source>
</evidence>
<protein>
    <submittedName>
        <fullName evidence="9">ABC transporter permease</fullName>
    </submittedName>
</protein>
<dbReference type="OrthoDB" id="44105at2157"/>
<dbReference type="SUPFAM" id="SSF161098">
    <property type="entry name" value="MetI-like"/>
    <property type="match status" value="1"/>
</dbReference>
<feature type="transmembrane region" description="Helical" evidence="7">
    <location>
        <begin position="299"/>
        <end position="317"/>
    </location>
</feature>
<keyword evidence="6 7" id="KW-0472">Membrane</keyword>
<sequence length="332" mass="36130">MASWWAVVRRTAFALLALWLVVTGAFVLLATTDDPNEALVRQAAAMEVADGTMDEDEVEVHVEQAVEAYREQRGYDLPLHERYFEWLSGIATFQWGLSESTGQPVTDVLGERLAVTATYVFPGLALALVGGVALGTYGALGRNQLLSRLSIIATYTIYGVPNFWIAAVALAIVPLQFGIVLTGYDLERSLVSSYNLQRVALPALILGTGLIAGQAQHVRAELLERESRPYVRTARAGGLSEWRVSYHVLRVAAVPLLSLTLSKLFGVLLVNVFVLEYVFELPGFGLVTYNAILRRDLPLVMGATLIIAIVGIVATYVQDLAAGALDPRVDLE</sequence>
<dbReference type="AlphaFoldDB" id="A0A4V3VKZ0"/>
<keyword evidence="10" id="KW-1185">Reference proteome</keyword>
<comment type="similarity">
    <text evidence="7">Belongs to the binding-protein-dependent transport system permease family.</text>
</comment>
<dbReference type="Pfam" id="PF00528">
    <property type="entry name" value="BPD_transp_1"/>
    <property type="match status" value="1"/>
</dbReference>
<feature type="transmembrane region" description="Helical" evidence="7">
    <location>
        <begin position="251"/>
        <end position="279"/>
    </location>
</feature>
<evidence type="ECO:0000256" key="6">
    <source>
        <dbReference type="ARBA" id="ARBA00023136"/>
    </source>
</evidence>
<dbReference type="InterPro" id="IPR000515">
    <property type="entry name" value="MetI-like"/>
</dbReference>
<keyword evidence="3" id="KW-1003">Cell membrane</keyword>
<name>A0A4V3VKZ0_9EURY</name>
<evidence type="ECO:0000256" key="7">
    <source>
        <dbReference type="RuleBase" id="RU363032"/>
    </source>
</evidence>
<accession>A0A4V3VKZ0</accession>
<evidence type="ECO:0000256" key="4">
    <source>
        <dbReference type="ARBA" id="ARBA00022692"/>
    </source>
</evidence>
<evidence type="ECO:0000313" key="10">
    <source>
        <dbReference type="Proteomes" id="UP000318864"/>
    </source>
</evidence>
<organism evidence="9 10">
    <name type="scientific">Salinadaptatus halalkaliphilus</name>
    <dbReference type="NCBI Taxonomy" id="2419781"/>
    <lineage>
        <taxon>Archaea</taxon>
        <taxon>Methanobacteriati</taxon>
        <taxon>Methanobacteriota</taxon>
        <taxon>Stenosarchaea group</taxon>
        <taxon>Halobacteria</taxon>
        <taxon>Halobacteriales</taxon>
        <taxon>Natrialbaceae</taxon>
        <taxon>Salinadaptatus</taxon>
    </lineage>
</organism>
<dbReference type="InterPro" id="IPR035906">
    <property type="entry name" value="MetI-like_sf"/>
</dbReference>
<keyword evidence="4 7" id="KW-0812">Transmembrane</keyword>
<proteinExistence type="inferred from homology"/>
<dbReference type="PANTHER" id="PTHR30465:SF0">
    <property type="entry name" value="OLIGOPEPTIDE TRANSPORT SYSTEM PERMEASE PROTEIN APPB"/>
    <property type="match status" value="1"/>
</dbReference>
<dbReference type="GO" id="GO:0005886">
    <property type="term" value="C:plasma membrane"/>
    <property type="evidence" value="ECO:0007669"/>
    <property type="project" value="UniProtKB-SubCell"/>
</dbReference>
<keyword evidence="2 7" id="KW-0813">Transport</keyword>
<comment type="subcellular location">
    <subcellularLocation>
        <location evidence="1 7">Cell membrane</location>
        <topology evidence="1 7">Multi-pass membrane protein</topology>
    </subcellularLocation>
</comment>
<dbReference type="EMBL" id="RBZW01000058">
    <property type="protein sequence ID" value="THE63607.1"/>
    <property type="molecule type" value="Genomic_DNA"/>
</dbReference>
<evidence type="ECO:0000259" key="8">
    <source>
        <dbReference type="PROSITE" id="PS50928"/>
    </source>
</evidence>
<feature type="transmembrane region" description="Helical" evidence="7">
    <location>
        <begin position="152"/>
        <end position="179"/>
    </location>
</feature>
<gene>
    <name evidence="9" type="ORF">D8Y22_17470</name>
</gene>
<evidence type="ECO:0000256" key="2">
    <source>
        <dbReference type="ARBA" id="ARBA00022448"/>
    </source>
</evidence>
<dbReference type="PANTHER" id="PTHR30465">
    <property type="entry name" value="INNER MEMBRANE ABC TRANSPORTER"/>
    <property type="match status" value="1"/>
</dbReference>
<dbReference type="Proteomes" id="UP000318864">
    <property type="component" value="Unassembled WGS sequence"/>
</dbReference>